<feature type="transmembrane region" description="Helical" evidence="6">
    <location>
        <begin position="204"/>
        <end position="224"/>
    </location>
</feature>
<keyword evidence="2" id="KW-1003">Cell membrane</keyword>
<evidence type="ECO:0000313" key="8">
    <source>
        <dbReference type="EMBL" id="KRO71506.1"/>
    </source>
</evidence>
<sequence length="500" mass="52605">MPPETLSDLGVISLLPVALALVLSIASRNVILGLFIGLFTGVLLVEGFSPIAALTLMVRDYLVPQVTDSYNAGVLVLLAFIGGFVALMEKSGGGAAFAARVMRFITTRARLQVAAWLGGILIFFSDLGTPLIIGPTFRPLADSLRVSRAKLAYIIDSTASPVAILVPFIGWGVYIMGLLNQQIESLGLDASDYALLLSALPFQLYAWLALAAVPLLAIVGVEFGPMRRAEDTARAGNPLQQPNDSALEQVTLANARPSFVWLPLVVLGVTLFWVLGPLGFPFGRVSGSDFRAGLATAYLLAALTLVALMALNRAQSPLRSLQVYLDGMSRMMQIAIMLLLAWAMGDMMTTLGADDFVATLVRDNVAAWILPLLIFVVSCAISFATGSSWGTFAIMLPLAMPAAFAIDAPLAVCVGAVLSGGLFGDHCSPISETTILSSAGAGADVFDHFQTQLPYALANGALCVAGFVVAGLSGSVIVLPVLLSIQIIGMLAFKRLSTAR</sequence>
<evidence type="ECO:0000256" key="2">
    <source>
        <dbReference type="ARBA" id="ARBA00022475"/>
    </source>
</evidence>
<organism evidence="8 9">
    <name type="scientific">OM182 bacterium BACL3 MAG-120507-bin80</name>
    <dbReference type="NCBI Taxonomy" id="1655577"/>
    <lineage>
        <taxon>Bacteria</taxon>
        <taxon>Pseudomonadati</taxon>
        <taxon>Pseudomonadota</taxon>
        <taxon>Gammaproteobacteria</taxon>
        <taxon>OMG group</taxon>
        <taxon>OM182 clade</taxon>
    </lineage>
</organism>
<feature type="transmembrane region" description="Helical" evidence="6">
    <location>
        <begin position="323"/>
        <end position="345"/>
    </location>
</feature>
<dbReference type="InterPro" id="IPR018461">
    <property type="entry name" value="Na/H_Antiport_NhaC-like_C"/>
</dbReference>
<evidence type="ECO:0000256" key="3">
    <source>
        <dbReference type="ARBA" id="ARBA00022692"/>
    </source>
</evidence>
<comment type="caution">
    <text evidence="8">The sequence shown here is derived from an EMBL/GenBank/DDBJ whole genome shotgun (WGS) entry which is preliminary data.</text>
</comment>
<dbReference type="PANTHER" id="PTHR43478">
    <property type="entry name" value="NA+/H+ ANTIPORTER-RELATED"/>
    <property type="match status" value="1"/>
</dbReference>
<evidence type="ECO:0000256" key="4">
    <source>
        <dbReference type="ARBA" id="ARBA00022989"/>
    </source>
</evidence>
<name>A0A0R2SDT5_9GAMM</name>
<feature type="domain" description="Na+/H+ antiporter NhaC-like C-terminal" evidence="7">
    <location>
        <begin position="162"/>
        <end position="471"/>
    </location>
</feature>
<dbReference type="Pfam" id="PF03553">
    <property type="entry name" value="Na_H_antiporter"/>
    <property type="match status" value="1"/>
</dbReference>
<evidence type="ECO:0000256" key="6">
    <source>
        <dbReference type="SAM" id="Phobius"/>
    </source>
</evidence>
<gene>
    <name evidence="8" type="ORF">ABR69_01555</name>
</gene>
<feature type="transmembrane region" description="Helical" evidence="6">
    <location>
        <begin position="70"/>
        <end position="88"/>
    </location>
</feature>
<feature type="transmembrane region" description="Helical" evidence="6">
    <location>
        <begin position="398"/>
        <end position="423"/>
    </location>
</feature>
<feature type="transmembrane region" description="Helical" evidence="6">
    <location>
        <begin position="464"/>
        <end position="493"/>
    </location>
</feature>
<evidence type="ECO:0000256" key="5">
    <source>
        <dbReference type="ARBA" id="ARBA00023136"/>
    </source>
</evidence>
<feature type="transmembrane region" description="Helical" evidence="6">
    <location>
        <begin position="292"/>
        <end position="311"/>
    </location>
</feature>
<accession>A0A0R2SDT5</accession>
<reference evidence="8 9" key="1">
    <citation type="submission" date="2015-10" db="EMBL/GenBank/DDBJ databases">
        <title>Metagenome-Assembled Genomes uncover a global brackish microbiome.</title>
        <authorList>
            <person name="Hugerth L.W."/>
            <person name="Larsson J."/>
            <person name="Alneberg J."/>
            <person name="Lindh M.V."/>
            <person name="Legrand C."/>
            <person name="Pinhassi J."/>
            <person name="Andersson A.F."/>
        </authorList>
    </citation>
    <scope>NUCLEOTIDE SEQUENCE [LARGE SCALE GENOMIC DNA]</scope>
    <source>
        <strain evidence="8">BACL4 MAG-120507-bin80</strain>
    </source>
</reference>
<dbReference type="Proteomes" id="UP000051934">
    <property type="component" value="Unassembled WGS sequence"/>
</dbReference>
<feature type="transmembrane region" description="Helical" evidence="6">
    <location>
        <begin position="6"/>
        <end position="25"/>
    </location>
</feature>
<keyword evidence="3 6" id="KW-0812">Transmembrane</keyword>
<feature type="transmembrane region" description="Helical" evidence="6">
    <location>
        <begin position="365"/>
        <end position="386"/>
    </location>
</feature>
<protein>
    <submittedName>
        <fullName evidence="8">Sodium:proton exchanger</fullName>
    </submittedName>
</protein>
<evidence type="ECO:0000313" key="9">
    <source>
        <dbReference type="Proteomes" id="UP000051934"/>
    </source>
</evidence>
<feature type="transmembrane region" description="Helical" evidence="6">
    <location>
        <begin position="109"/>
        <end position="133"/>
    </location>
</feature>
<proteinExistence type="predicted"/>
<keyword evidence="5 6" id="KW-0472">Membrane</keyword>
<feature type="transmembrane region" description="Helical" evidence="6">
    <location>
        <begin position="32"/>
        <end position="58"/>
    </location>
</feature>
<evidence type="ECO:0000259" key="7">
    <source>
        <dbReference type="Pfam" id="PF03553"/>
    </source>
</evidence>
<dbReference type="PANTHER" id="PTHR43478:SF1">
    <property type="entry name" value="NA+_H+ ANTIPORTER NHAC-LIKE C-TERMINAL DOMAIN-CONTAINING PROTEIN"/>
    <property type="match status" value="1"/>
</dbReference>
<dbReference type="EMBL" id="LIBB01000172">
    <property type="protein sequence ID" value="KRO71506.1"/>
    <property type="molecule type" value="Genomic_DNA"/>
</dbReference>
<comment type="subcellular location">
    <subcellularLocation>
        <location evidence="1">Cell membrane</location>
        <topology evidence="1">Multi-pass membrane protein</topology>
    </subcellularLocation>
</comment>
<keyword evidence="4 6" id="KW-1133">Transmembrane helix</keyword>
<evidence type="ECO:0000256" key="1">
    <source>
        <dbReference type="ARBA" id="ARBA00004651"/>
    </source>
</evidence>
<feature type="transmembrane region" description="Helical" evidence="6">
    <location>
        <begin position="259"/>
        <end position="280"/>
    </location>
</feature>
<dbReference type="AlphaFoldDB" id="A0A0R2SDT5"/>
<dbReference type="GO" id="GO:0005886">
    <property type="term" value="C:plasma membrane"/>
    <property type="evidence" value="ECO:0007669"/>
    <property type="project" value="UniProtKB-SubCell"/>
</dbReference>